<protein>
    <submittedName>
        <fullName evidence="7">Carbohydrate-binding protein</fullName>
    </submittedName>
</protein>
<dbReference type="GO" id="GO:0006680">
    <property type="term" value="P:glucosylceramide catabolic process"/>
    <property type="evidence" value="ECO:0007669"/>
    <property type="project" value="TreeGrafter"/>
</dbReference>
<accession>A0A506XXP6</accession>
<feature type="signal peptide" evidence="5">
    <location>
        <begin position="1"/>
        <end position="25"/>
    </location>
</feature>
<evidence type="ECO:0000313" key="8">
    <source>
        <dbReference type="Proteomes" id="UP000316252"/>
    </source>
</evidence>
<dbReference type="Gene3D" id="2.60.120.260">
    <property type="entry name" value="Galactose-binding domain-like"/>
    <property type="match status" value="2"/>
</dbReference>
<comment type="caution">
    <text evidence="7">The sequence shown here is derived from an EMBL/GenBank/DDBJ whole genome shotgun (WGS) entry which is preliminary data.</text>
</comment>
<dbReference type="SUPFAM" id="SSF49785">
    <property type="entry name" value="Galactose-binding domain-like"/>
    <property type="match status" value="3"/>
</dbReference>
<dbReference type="InterPro" id="IPR036514">
    <property type="entry name" value="SGNH_hydro_sf"/>
</dbReference>
<reference evidence="7 8" key="1">
    <citation type="submission" date="2019-06" db="EMBL/GenBank/DDBJ databases">
        <authorList>
            <person name="Li F."/>
        </authorList>
    </citation>
    <scope>NUCLEOTIDE SEQUENCE [LARGE SCALE GENOMIC DNA]</scope>
    <source>
        <strain evidence="7 8">10F1D-1</strain>
    </source>
</reference>
<feature type="domain" description="CBM6" evidence="6">
    <location>
        <begin position="857"/>
        <end position="986"/>
    </location>
</feature>
<dbReference type="PROSITE" id="PS51175">
    <property type="entry name" value="CBM6"/>
    <property type="match status" value="2"/>
</dbReference>
<dbReference type="InterPro" id="IPR013780">
    <property type="entry name" value="Glyco_hydro_b"/>
</dbReference>
<evidence type="ECO:0000256" key="1">
    <source>
        <dbReference type="ARBA" id="ARBA00005382"/>
    </source>
</evidence>
<sequence>MRSIMRHRIALAITAIAALAGGALAAVAPPPSAEAAPSGATVNVTATSLGGDRLTSKAALTFSALSGAPDIRVDSSRQFQAIDGFGGTFNEAGWNTLNQPNVSATQRTAVLNQLFAPSGAGFSLTRTPMGSDDFAMTRYTYDDTSGNAADPSLASFSIAHDLNATSGLVPYIKAAQTAAGGNFRIMASPWTAPAWMKNNKSYFGTPTSTGDASVPASNYSAYASYFAKYVAAYAAQGIPITDVSVQNEPENPANFEATLWSDATMAAFVGGNLGPTFAAQGTAARIRVYEHNQDHWYYPANMLNDPAVKKYAAGANFHPYECDFGINYCLDANLDLFNQAAPGYSTWMSEHTDLGQAEPSNYIRDEKWSREIVKQLQHGQGGYIYWNMVLNQNGGPVEYPSAPQEPLVEVDTSVSPATVSYMPKFYALAQFSKFVRPGAHRIGSEGGVTGSDLAQTAFENPDGSRALVIVNSGPATNITVGEGANGFSAALQAHSTTTFTWSGAVDSYSIDAGSTGSWTDVAGEHFGPDASVTGGTVSTVAASVDIDNTADDALYRSTRDGTFSYALPVPGGRYRVQLLLSDNTSTAAGQRVFSVKGEGVTKVSGLDVFAKAGGGKKATSTSFDLAVSDGVLNLATVAGTGTPTIAAVRVTPIPTSGTQHSSTVQGGVPAGYTTDTGVLPGTIFAQDYNDGGSGVGYSIAAPLASSTGYRTDETNLVATSDTTYGGGQNITGLSAGDKLNYTVDVVAGGNYDIHARVKSTTGTGKYRLQLDGVDIGGVINVANASGAWVTAPDYGVTVPAGQHTLTFVVVAGGFDLRYLTSARVNSLATTSVIEAEDFGPGGEGVGYHDSNAGNGNTTYAGAQLRGYYRGGDVDLEPASFQTSQLDNYDVGSTADGEWLRYDVYSPTTTAYDITTRVASGFNSGRFQFALDSTSNVISPAILNVPNTGGFQTWISETQKLTIPSGPHQLYFLVTQGGFNLDRFVISPSGQGWAKTVGFGSSSAAGPGIDPLTSPNSRGFIKNGYAGASIACGRSRWNQINDLADRQGLRDQFYDASCSGDISGSIANATNSDGTTSSVGDQIAEASAGYATDRPGSGALGSGTTAVTIAIGANDVYTSTDGTFGSSIYQAIDACSKTTVCVDGSGQPTAVVNGKKTVRAGDITAAAMSRNLRPIVDQILLAAPNAQIRFIGYHAALGSGTVSCQDPSSTPQWGFSSAETSYLQGIINAHNDVESTVIAQIRAAKGLSSAQLQFVDIRTETAAHSMCAPLNARWVAHPQNGPLGQVVGTTSASPTPDGESAAALHPNLAMHAVEAVKVAATLP</sequence>
<dbReference type="SUPFAM" id="SSF52266">
    <property type="entry name" value="SGNH hydrolase"/>
    <property type="match status" value="1"/>
</dbReference>
<comment type="similarity">
    <text evidence="1 4">Belongs to the glycosyl hydrolase 30 family.</text>
</comment>
<dbReference type="Proteomes" id="UP000316252">
    <property type="component" value="Unassembled WGS sequence"/>
</dbReference>
<dbReference type="OrthoDB" id="9806701at2"/>
<evidence type="ECO:0000256" key="5">
    <source>
        <dbReference type="SAM" id="SignalP"/>
    </source>
</evidence>
<dbReference type="Gene3D" id="3.40.50.1110">
    <property type="entry name" value="SGNH hydrolase"/>
    <property type="match status" value="1"/>
</dbReference>
<dbReference type="Gene3D" id="2.60.40.1180">
    <property type="entry name" value="Golgi alpha-mannosidase II"/>
    <property type="match status" value="1"/>
</dbReference>
<evidence type="ECO:0000256" key="3">
    <source>
        <dbReference type="ARBA" id="ARBA00022801"/>
    </source>
</evidence>
<gene>
    <name evidence="7" type="ORF">FJ657_02355</name>
</gene>
<keyword evidence="3 4" id="KW-0378">Hydrolase</keyword>
<evidence type="ECO:0000256" key="4">
    <source>
        <dbReference type="RuleBase" id="RU361188"/>
    </source>
</evidence>
<keyword evidence="4" id="KW-0326">Glycosidase</keyword>
<dbReference type="InterPro" id="IPR017853">
    <property type="entry name" value="GH"/>
</dbReference>
<feature type="domain" description="CBM6" evidence="6">
    <location>
        <begin position="695"/>
        <end position="822"/>
    </location>
</feature>
<dbReference type="InterPro" id="IPR021720">
    <property type="entry name" value="Malectin_dom"/>
</dbReference>
<dbReference type="PANTHER" id="PTHR11069:SF23">
    <property type="entry name" value="LYSOSOMAL ACID GLUCOSYLCERAMIDASE"/>
    <property type="match status" value="1"/>
</dbReference>
<dbReference type="Pfam" id="PF03422">
    <property type="entry name" value="CBM_6"/>
    <property type="match status" value="2"/>
</dbReference>
<keyword evidence="2 5" id="KW-0732">Signal</keyword>
<dbReference type="Pfam" id="PF17189">
    <property type="entry name" value="Glyco_hydro_30C"/>
    <property type="match status" value="1"/>
</dbReference>
<dbReference type="InterPro" id="IPR005084">
    <property type="entry name" value="CBM6"/>
</dbReference>
<proteinExistence type="inferred from homology"/>
<dbReference type="InterPro" id="IPR006584">
    <property type="entry name" value="Cellulose-bd_IV"/>
</dbReference>
<dbReference type="InterPro" id="IPR001139">
    <property type="entry name" value="Glyco_hydro_30"/>
</dbReference>
<evidence type="ECO:0000259" key="6">
    <source>
        <dbReference type="PROSITE" id="PS51175"/>
    </source>
</evidence>
<dbReference type="PANTHER" id="PTHR11069">
    <property type="entry name" value="GLUCOSYLCERAMIDASE"/>
    <property type="match status" value="1"/>
</dbReference>
<dbReference type="SMART" id="SM00606">
    <property type="entry name" value="CBD_IV"/>
    <property type="match status" value="2"/>
</dbReference>
<dbReference type="GO" id="GO:0016020">
    <property type="term" value="C:membrane"/>
    <property type="evidence" value="ECO:0007669"/>
    <property type="project" value="GOC"/>
</dbReference>
<dbReference type="InterPro" id="IPR008979">
    <property type="entry name" value="Galactose-bd-like_sf"/>
</dbReference>
<dbReference type="EMBL" id="VHQG01000001">
    <property type="protein sequence ID" value="TPW77541.1"/>
    <property type="molecule type" value="Genomic_DNA"/>
</dbReference>
<dbReference type="InterPro" id="IPR033453">
    <property type="entry name" value="Glyco_hydro_30_TIM-barrel"/>
</dbReference>
<dbReference type="GO" id="GO:0004348">
    <property type="term" value="F:glucosylceramidase activity"/>
    <property type="evidence" value="ECO:0007669"/>
    <property type="project" value="InterPro"/>
</dbReference>
<name>A0A506XXP6_9MICO</name>
<dbReference type="SUPFAM" id="SSF51445">
    <property type="entry name" value="(Trans)glycosidases"/>
    <property type="match status" value="1"/>
</dbReference>
<dbReference type="CDD" id="cd04080">
    <property type="entry name" value="CBM6_cellulase-like"/>
    <property type="match status" value="2"/>
</dbReference>
<dbReference type="Gene3D" id="2.60.120.430">
    <property type="entry name" value="Galactose-binding lectin"/>
    <property type="match status" value="1"/>
</dbReference>
<organism evidence="7 8">
    <name type="scientific">Schumannella soli</name>
    <dbReference type="NCBI Taxonomy" id="2590779"/>
    <lineage>
        <taxon>Bacteria</taxon>
        <taxon>Bacillati</taxon>
        <taxon>Actinomycetota</taxon>
        <taxon>Actinomycetes</taxon>
        <taxon>Micrococcales</taxon>
        <taxon>Microbacteriaceae</taxon>
        <taxon>Schumannella</taxon>
    </lineage>
</organism>
<dbReference type="Pfam" id="PF11721">
    <property type="entry name" value="Malectin"/>
    <property type="match status" value="1"/>
</dbReference>
<feature type="chain" id="PRO_5038436812" evidence="5">
    <location>
        <begin position="26"/>
        <end position="1322"/>
    </location>
</feature>
<dbReference type="Pfam" id="PF02055">
    <property type="entry name" value="Glyco_hydro_30"/>
    <property type="match status" value="1"/>
</dbReference>
<evidence type="ECO:0000256" key="2">
    <source>
        <dbReference type="ARBA" id="ARBA00022729"/>
    </source>
</evidence>
<dbReference type="InterPro" id="IPR033452">
    <property type="entry name" value="GH30_C"/>
</dbReference>
<dbReference type="GO" id="GO:0030246">
    <property type="term" value="F:carbohydrate binding"/>
    <property type="evidence" value="ECO:0007669"/>
    <property type="project" value="InterPro"/>
</dbReference>
<keyword evidence="8" id="KW-1185">Reference proteome</keyword>
<evidence type="ECO:0000313" key="7">
    <source>
        <dbReference type="EMBL" id="TPW77541.1"/>
    </source>
</evidence>
<dbReference type="Gene3D" id="3.20.20.80">
    <property type="entry name" value="Glycosidases"/>
    <property type="match status" value="1"/>
</dbReference>